<evidence type="ECO:0000313" key="1">
    <source>
        <dbReference type="EMBL" id="MFD2169205.1"/>
    </source>
</evidence>
<organism evidence="1 2">
    <name type="scientific">Tumebacillus lipolyticus</name>
    <dbReference type="NCBI Taxonomy" id="1280370"/>
    <lineage>
        <taxon>Bacteria</taxon>
        <taxon>Bacillati</taxon>
        <taxon>Bacillota</taxon>
        <taxon>Bacilli</taxon>
        <taxon>Bacillales</taxon>
        <taxon>Alicyclobacillaceae</taxon>
        <taxon>Tumebacillus</taxon>
    </lineage>
</organism>
<proteinExistence type="predicted"/>
<dbReference type="RefSeq" id="WP_386044253.1">
    <property type="nucleotide sequence ID" value="NZ_JBHUIO010000002.1"/>
</dbReference>
<reference evidence="2" key="1">
    <citation type="journal article" date="2019" name="Int. J. Syst. Evol. Microbiol.">
        <title>The Global Catalogue of Microorganisms (GCM) 10K type strain sequencing project: providing services to taxonomists for standard genome sequencing and annotation.</title>
        <authorList>
            <consortium name="The Broad Institute Genomics Platform"/>
            <consortium name="The Broad Institute Genome Sequencing Center for Infectious Disease"/>
            <person name="Wu L."/>
            <person name="Ma J."/>
        </authorList>
    </citation>
    <scope>NUCLEOTIDE SEQUENCE [LARGE SCALE GENOMIC DNA]</scope>
    <source>
        <strain evidence="2">CGMCC 1.13574</strain>
    </source>
</reference>
<accession>A0ABW4ZVF7</accession>
<evidence type="ECO:0000313" key="2">
    <source>
        <dbReference type="Proteomes" id="UP001597343"/>
    </source>
</evidence>
<dbReference type="EMBL" id="JBHUIO010000002">
    <property type="protein sequence ID" value="MFD2169205.1"/>
    <property type="molecule type" value="Genomic_DNA"/>
</dbReference>
<comment type="caution">
    <text evidence="1">The sequence shown here is derived from an EMBL/GenBank/DDBJ whole genome shotgun (WGS) entry which is preliminary data.</text>
</comment>
<dbReference type="Proteomes" id="UP001597343">
    <property type="component" value="Unassembled WGS sequence"/>
</dbReference>
<keyword evidence="2" id="KW-1185">Reference proteome</keyword>
<sequence>MARLLICDANDVRPFYRYATFELVCCAACDLVFQQQIEQVNAAS</sequence>
<protein>
    <submittedName>
        <fullName evidence="1">Uncharacterized protein</fullName>
    </submittedName>
</protein>
<name>A0ABW4ZVF7_9BACL</name>
<gene>
    <name evidence="1" type="ORF">ACFSOY_04115</name>
</gene>